<evidence type="ECO:0000313" key="3">
    <source>
        <dbReference type="Proteomes" id="UP001642409"/>
    </source>
</evidence>
<dbReference type="EMBL" id="CATOUU010000729">
    <property type="protein sequence ID" value="CAI9944608.1"/>
    <property type="molecule type" value="Genomic_DNA"/>
</dbReference>
<reference evidence="2 3" key="2">
    <citation type="submission" date="2024-07" db="EMBL/GenBank/DDBJ databases">
        <authorList>
            <person name="Akdeniz Z."/>
        </authorList>
    </citation>
    <scope>NUCLEOTIDE SEQUENCE [LARGE SCALE GENOMIC DNA]</scope>
</reference>
<evidence type="ECO:0000313" key="2">
    <source>
        <dbReference type="EMBL" id="CAL6096774.1"/>
    </source>
</evidence>
<dbReference type="InterPro" id="IPR027417">
    <property type="entry name" value="P-loop_NTPase"/>
</dbReference>
<reference evidence="1" key="1">
    <citation type="submission" date="2023-06" db="EMBL/GenBank/DDBJ databases">
        <authorList>
            <person name="Kurt Z."/>
        </authorList>
    </citation>
    <scope>NUCLEOTIDE SEQUENCE</scope>
</reference>
<accession>A0AA86UM79</accession>
<name>A0AA86UM79_9EUKA</name>
<sequence>MNIKSDEQVMLQGCEIPICSFSLTALFGCPGCGKTYQMQKMEEAVIEQSKKTTYDLDSPFLCNGPITHRIYISPSINSDRTLKKEHDKILIDGDENKNIINLCDTIKEMVNFVNIVLELQVHLRNFCKENKFTKQNDRTEEGRTRGDDLIIFEYMHTIIKQIEKTKKDYPELKFKETNIQIKNNLTKLYQILGLTFDGYLIRRNKIIMLIDDCSGTSLFTNILENKFYKTLCKRRHLGIFFTAISFHSLGNTFYSFKTQMNAMLFFTGMKIDKVKAVFDDLTGLESPTFGEKQFVQMYKDTIGFQEEGEAKQKYIHNFLYILIRPTQSIRLGFDKVLK</sequence>
<comment type="caution">
    <text evidence="1">The sequence shown here is derived from an EMBL/GenBank/DDBJ whole genome shotgun (WGS) entry which is preliminary data.</text>
</comment>
<dbReference type="EMBL" id="CAXDID020000488">
    <property type="protein sequence ID" value="CAL6096774.1"/>
    <property type="molecule type" value="Genomic_DNA"/>
</dbReference>
<organism evidence="1">
    <name type="scientific">Hexamita inflata</name>
    <dbReference type="NCBI Taxonomy" id="28002"/>
    <lineage>
        <taxon>Eukaryota</taxon>
        <taxon>Metamonada</taxon>
        <taxon>Diplomonadida</taxon>
        <taxon>Hexamitidae</taxon>
        <taxon>Hexamitinae</taxon>
        <taxon>Hexamita</taxon>
    </lineage>
</organism>
<dbReference type="Proteomes" id="UP001642409">
    <property type="component" value="Unassembled WGS sequence"/>
</dbReference>
<protein>
    <submittedName>
        <fullName evidence="1">Uncharacterized protein</fullName>
    </submittedName>
</protein>
<evidence type="ECO:0000313" key="1">
    <source>
        <dbReference type="EMBL" id="CAI9944608.1"/>
    </source>
</evidence>
<gene>
    <name evidence="1" type="ORF">HINF_LOCUS32253</name>
    <name evidence="2" type="ORF">HINF_LOCUS68589</name>
</gene>
<dbReference type="PROSITE" id="PS51257">
    <property type="entry name" value="PROKAR_LIPOPROTEIN"/>
    <property type="match status" value="1"/>
</dbReference>
<dbReference type="AlphaFoldDB" id="A0AA86UM79"/>
<keyword evidence="3" id="KW-1185">Reference proteome</keyword>
<proteinExistence type="predicted"/>
<dbReference type="SUPFAM" id="SSF52540">
    <property type="entry name" value="P-loop containing nucleoside triphosphate hydrolases"/>
    <property type="match status" value="1"/>
</dbReference>